<gene>
    <name evidence="9" type="ORF">CYMTET_4078</name>
</gene>
<keyword evidence="10" id="KW-1185">Reference proteome</keyword>
<evidence type="ECO:0000256" key="2">
    <source>
        <dbReference type="ARBA" id="ARBA00010864"/>
    </source>
</evidence>
<evidence type="ECO:0000313" key="10">
    <source>
        <dbReference type="Proteomes" id="UP001190700"/>
    </source>
</evidence>
<feature type="transmembrane region" description="Helical" evidence="8">
    <location>
        <begin position="221"/>
        <end position="241"/>
    </location>
</feature>
<evidence type="ECO:0000256" key="1">
    <source>
        <dbReference type="ARBA" id="ARBA00004141"/>
    </source>
</evidence>
<feature type="transmembrane region" description="Helical" evidence="8">
    <location>
        <begin position="178"/>
        <end position="200"/>
    </location>
</feature>
<reference evidence="9 10" key="1">
    <citation type="journal article" date="2015" name="Genome Biol. Evol.">
        <title>Comparative Genomics of a Bacterivorous Green Alga Reveals Evolutionary Causalities and Consequences of Phago-Mixotrophic Mode of Nutrition.</title>
        <authorList>
            <person name="Burns J.A."/>
            <person name="Paasch A."/>
            <person name="Narechania A."/>
            <person name="Kim E."/>
        </authorList>
    </citation>
    <scope>NUCLEOTIDE SEQUENCE [LARGE SCALE GENOMIC DNA]</scope>
    <source>
        <strain evidence="9 10">PLY_AMNH</strain>
    </source>
</reference>
<evidence type="ECO:0000256" key="7">
    <source>
        <dbReference type="ARBA" id="ARBA00023136"/>
    </source>
</evidence>
<accession>A0AAE0H236</accession>
<comment type="subcellular location">
    <subcellularLocation>
        <location evidence="1">Membrane</location>
        <topology evidence="1">Multi-pass membrane protein</topology>
    </subcellularLocation>
</comment>
<dbReference type="GO" id="GO:1990573">
    <property type="term" value="P:potassium ion import across plasma membrane"/>
    <property type="evidence" value="ECO:0007669"/>
    <property type="project" value="TreeGrafter"/>
</dbReference>
<dbReference type="AlphaFoldDB" id="A0AAE0H236"/>
<keyword evidence="4 8" id="KW-0812">Transmembrane</keyword>
<dbReference type="GO" id="GO:0140107">
    <property type="term" value="F:high-affinity potassium ion transmembrane transporter activity"/>
    <property type="evidence" value="ECO:0007669"/>
    <property type="project" value="TreeGrafter"/>
</dbReference>
<dbReference type="PANTHER" id="PTHR31064">
    <property type="entry name" value="POTASSIUM TRANSPORT PROTEIN DDB_G0292412-RELATED"/>
    <property type="match status" value="1"/>
</dbReference>
<proteinExistence type="inferred from homology"/>
<dbReference type="EMBL" id="LGRX02000479">
    <property type="protein sequence ID" value="KAK3288446.1"/>
    <property type="molecule type" value="Genomic_DNA"/>
</dbReference>
<evidence type="ECO:0000313" key="9">
    <source>
        <dbReference type="EMBL" id="KAK3288446.1"/>
    </source>
</evidence>
<keyword evidence="6" id="KW-0406">Ion transport</keyword>
<comment type="caution">
    <text evidence="9">The sequence shown here is derived from an EMBL/GenBank/DDBJ whole genome shotgun (WGS) entry which is preliminary data.</text>
</comment>
<dbReference type="GO" id="GO:0030007">
    <property type="term" value="P:intracellular potassium ion homeostasis"/>
    <property type="evidence" value="ECO:0007669"/>
    <property type="project" value="TreeGrafter"/>
</dbReference>
<keyword evidence="3" id="KW-0813">Transport</keyword>
<sequence>MSATEPDSTDPQVSSILSAGEPGFSFIRHHTSVGSDIDDIEGRARAESNLIIRSKGEVKSKSQVPFFVGVVFWIVFVSLAGAIILKVREDLPFIDALFTSIDAVTATGLATHDITKYDTTSKCLIVLLMQLGSATMLALVPIAIRIRSLRQIVTYGTFNLSNFRRVPEWVVEYKALVILFRVVLLYNLLVYLVYGLAMFLRIIFSQATRELVHETAPGTSILGWIVFHTVSAYCNVGFSLMPNALIPFDDQTFLKFCLCMLILHGNVGFPIVLRWIIILLNHLAPKDSSRKVYFRCGFQVAARLLPGVPNLLPVPPSCSLPSSLSPPSLPDAHQPLHELFVAG</sequence>
<evidence type="ECO:0000256" key="8">
    <source>
        <dbReference type="SAM" id="Phobius"/>
    </source>
</evidence>
<evidence type="ECO:0000256" key="5">
    <source>
        <dbReference type="ARBA" id="ARBA00022989"/>
    </source>
</evidence>
<dbReference type="InterPro" id="IPR051143">
    <property type="entry name" value="TrkH_K-transport"/>
</dbReference>
<keyword evidence="7 8" id="KW-0472">Membrane</keyword>
<evidence type="ECO:0000256" key="6">
    <source>
        <dbReference type="ARBA" id="ARBA00023065"/>
    </source>
</evidence>
<evidence type="ECO:0000256" key="4">
    <source>
        <dbReference type="ARBA" id="ARBA00022692"/>
    </source>
</evidence>
<name>A0AAE0H236_9CHLO</name>
<dbReference type="Pfam" id="PF02386">
    <property type="entry name" value="TrkH"/>
    <property type="match status" value="1"/>
</dbReference>
<comment type="similarity">
    <text evidence="2">Belongs to the TrkH potassium transport family. HKT (TC 2.A.38.3) subfamily.</text>
</comment>
<feature type="transmembrane region" description="Helical" evidence="8">
    <location>
        <begin position="253"/>
        <end position="280"/>
    </location>
</feature>
<evidence type="ECO:0000256" key="3">
    <source>
        <dbReference type="ARBA" id="ARBA00022448"/>
    </source>
</evidence>
<dbReference type="Proteomes" id="UP001190700">
    <property type="component" value="Unassembled WGS sequence"/>
</dbReference>
<keyword evidence="5 8" id="KW-1133">Transmembrane helix</keyword>
<protein>
    <submittedName>
        <fullName evidence="9">Uncharacterized protein</fullName>
    </submittedName>
</protein>
<feature type="transmembrane region" description="Helical" evidence="8">
    <location>
        <begin position="123"/>
        <end position="144"/>
    </location>
</feature>
<dbReference type="GO" id="GO:0005886">
    <property type="term" value="C:plasma membrane"/>
    <property type="evidence" value="ECO:0007669"/>
    <property type="project" value="TreeGrafter"/>
</dbReference>
<feature type="transmembrane region" description="Helical" evidence="8">
    <location>
        <begin position="64"/>
        <end position="85"/>
    </location>
</feature>
<dbReference type="InterPro" id="IPR003445">
    <property type="entry name" value="Cat_transpt"/>
</dbReference>
<organism evidence="9 10">
    <name type="scientific">Cymbomonas tetramitiformis</name>
    <dbReference type="NCBI Taxonomy" id="36881"/>
    <lineage>
        <taxon>Eukaryota</taxon>
        <taxon>Viridiplantae</taxon>
        <taxon>Chlorophyta</taxon>
        <taxon>Pyramimonadophyceae</taxon>
        <taxon>Pyramimonadales</taxon>
        <taxon>Pyramimonadaceae</taxon>
        <taxon>Cymbomonas</taxon>
    </lineage>
</organism>
<dbReference type="PANTHER" id="PTHR31064:SF30">
    <property type="entry name" value="HIGH-AFFINITY POTASSIUM TRANSPORT PROTEIN-RELATED"/>
    <property type="match status" value="1"/>
</dbReference>